<gene>
    <name evidence="1" type="ORF">Tco_1053979</name>
</gene>
<comment type="caution">
    <text evidence="1">The sequence shown here is derived from an EMBL/GenBank/DDBJ whole genome shotgun (WGS) entry which is preliminary data.</text>
</comment>
<reference evidence="1" key="2">
    <citation type="submission" date="2022-01" db="EMBL/GenBank/DDBJ databases">
        <authorList>
            <person name="Yamashiro T."/>
            <person name="Shiraishi A."/>
            <person name="Satake H."/>
            <person name="Nakayama K."/>
        </authorList>
    </citation>
    <scope>NUCLEOTIDE SEQUENCE</scope>
</reference>
<dbReference type="Proteomes" id="UP001151760">
    <property type="component" value="Unassembled WGS sequence"/>
</dbReference>
<accession>A0ABQ5GVG5</accession>
<evidence type="ECO:0000313" key="2">
    <source>
        <dbReference type="Proteomes" id="UP001151760"/>
    </source>
</evidence>
<keyword evidence="2" id="KW-1185">Reference proteome</keyword>
<sequence>MIISWTIRSSARPRTESASREAENHYPLWSLAEQCSFIEVRARAGFHWNFEPTSHDYGLFIIDITSLKDREEKLKVSVFWHGSKHRSNNGPQELELWIGSGPTGVGRVQYFVNKKGALVICHHLRGESPDPEVEAVGNWSLLCWNSRLQRLVTHTQKSCPDKLARVAGQFGENGHHLQVTQLSSTAIGRCSELELEHKLVLSCLRAMLGQ</sequence>
<protein>
    <submittedName>
        <fullName evidence="1">Uncharacterized protein</fullName>
    </submittedName>
</protein>
<reference evidence="1" key="1">
    <citation type="journal article" date="2022" name="Int. J. Mol. Sci.">
        <title>Draft Genome of Tanacetum Coccineum: Genomic Comparison of Closely Related Tanacetum-Family Plants.</title>
        <authorList>
            <person name="Yamashiro T."/>
            <person name="Shiraishi A."/>
            <person name="Nakayama K."/>
            <person name="Satake H."/>
        </authorList>
    </citation>
    <scope>NUCLEOTIDE SEQUENCE</scope>
</reference>
<dbReference type="EMBL" id="BQNB010018917">
    <property type="protein sequence ID" value="GJT79637.1"/>
    <property type="molecule type" value="Genomic_DNA"/>
</dbReference>
<name>A0ABQ5GVG5_9ASTR</name>
<organism evidence="1 2">
    <name type="scientific">Tanacetum coccineum</name>
    <dbReference type="NCBI Taxonomy" id="301880"/>
    <lineage>
        <taxon>Eukaryota</taxon>
        <taxon>Viridiplantae</taxon>
        <taxon>Streptophyta</taxon>
        <taxon>Embryophyta</taxon>
        <taxon>Tracheophyta</taxon>
        <taxon>Spermatophyta</taxon>
        <taxon>Magnoliopsida</taxon>
        <taxon>eudicotyledons</taxon>
        <taxon>Gunneridae</taxon>
        <taxon>Pentapetalae</taxon>
        <taxon>asterids</taxon>
        <taxon>campanulids</taxon>
        <taxon>Asterales</taxon>
        <taxon>Asteraceae</taxon>
        <taxon>Asteroideae</taxon>
        <taxon>Anthemideae</taxon>
        <taxon>Anthemidinae</taxon>
        <taxon>Tanacetum</taxon>
    </lineage>
</organism>
<proteinExistence type="predicted"/>
<evidence type="ECO:0000313" key="1">
    <source>
        <dbReference type="EMBL" id="GJT79637.1"/>
    </source>
</evidence>